<keyword evidence="5 6" id="KW-0472">Membrane</keyword>
<evidence type="ECO:0000256" key="5">
    <source>
        <dbReference type="ARBA" id="ARBA00023136"/>
    </source>
</evidence>
<proteinExistence type="predicted"/>
<dbReference type="PANTHER" id="PTHR42920">
    <property type="entry name" value="OS03G0707200 PROTEIN-RELATED"/>
    <property type="match status" value="1"/>
</dbReference>
<feature type="domain" description="EamA" evidence="7">
    <location>
        <begin position="10"/>
        <end position="139"/>
    </location>
</feature>
<comment type="subcellular location">
    <subcellularLocation>
        <location evidence="1">Cell membrane</location>
        <topology evidence="1">Multi-pass membrane protein</topology>
    </subcellularLocation>
</comment>
<feature type="transmembrane region" description="Helical" evidence="6">
    <location>
        <begin position="68"/>
        <end position="86"/>
    </location>
</feature>
<dbReference type="Pfam" id="PF00892">
    <property type="entry name" value="EamA"/>
    <property type="match status" value="2"/>
</dbReference>
<evidence type="ECO:0000313" key="8">
    <source>
        <dbReference type="EMBL" id="VEF76866.1"/>
    </source>
</evidence>
<dbReference type="InterPro" id="IPR000620">
    <property type="entry name" value="EamA_dom"/>
</dbReference>
<feature type="transmembrane region" description="Helical" evidence="6">
    <location>
        <begin position="43"/>
        <end position="61"/>
    </location>
</feature>
<feature type="domain" description="EamA" evidence="7">
    <location>
        <begin position="160"/>
        <end position="291"/>
    </location>
</feature>
<evidence type="ECO:0000256" key="1">
    <source>
        <dbReference type="ARBA" id="ARBA00004651"/>
    </source>
</evidence>
<keyword evidence="3 6" id="KW-0812">Transmembrane</keyword>
<dbReference type="RefSeq" id="WP_124323722.1">
    <property type="nucleotide sequence ID" value="NZ_CP118137.1"/>
</dbReference>
<gene>
    <name evidence="8" type="ORF">NCTC7357_05245</name>
</gene>
<dbReference type="Proteomes" id="UP000277437">
    <property type="component" value="Chromosome"/>
</dbReference>
<name>A0AAX3G338_9PSED</name>
<keyword evidence="2" id="KW-1003">Cell membrane</keyword>
<dbReference type="InterPro" id="IPR037185">
    <property type="entry name" value="EmrE-like"/>
</dbReference>
<keyword evidence="4 6" id="KW-1133">Transmembrane helix</keyword>
<feature type="transmembrane region" description="Helical" evidence="6">
    <location>
        <begin position="125"/>
        <end position="144"/>
    </location>
</feature>
<protein>
    <submittedName>
        <fullName evidence="8">EamA-like transporter family</fullName>
    </submittedName>
</protein>
<accession>A0AAX3G338</accession>
<reference evidence="8 9" key="1">
    <citation type="submission" date="2018-12" db="EMBL/GenBank/DDBJ databases">
        <authorList>
            <consortium name="Pathogen Informatics"/>
        </authorList>
    </citation>
    <scope>NUCLEOTIDE SEQUENCE [LARGE SCALE GENOMIC DNA]</scope>
    <source>
        <strain evidence="8 9">NCTC7357</strain>
    </source>
</reference>
<evidence type="ECO:0000256" key="3">
    <source>
        <dbReference type="ARBA" id="ARBA00022692"/>
    </source>
</evidence>
<dbReference type="SUPFAM" id="SSF103481">
    <property type="entry name" value="Multidrug resistance efflux transporter EmrE"/>
    <property type="match status" value="2"/>
</dbReference>
<evidence type="ECO:0000256" key="2">
    <source>
        <dbReference type="ARBA" id="ARBA00022475"/>
    </source>
</evidence>
<feature type="transmembrane region" description="Helical" evidence="6">
    <location>
        <begin position="274"/>
        <end position="293"/>
    </location>
</feature>
<sequence>MKPASFLNAHLGMLLWAVLIAASFFAAAQVSQAVDPLLLTGLRLLLSALMFVPSLWLNGAFQITRAGLRAHAVLGLLLAVYFASLFEALRHTSAVNTGILFALVPLLTLLFEGVLLSGSPAKNRLLPMLLAAAGAMLLTFRGGGAEGMPSLYALSVYGVGCLAMACYSPLSQRLKATSLKDRSPAAMTFWNMLFGALFLFAFCLPGGGWRSAALLTLEDGLWLLYLALFATLATFWLLHRAIGVIAPATVISYIYLSTLFITLFHWFGLGRQPLPSELLGALLVGLGMLALILGSRRPVPVPG</sequence>
<feature type="transmembrane region" description="Helical" evidence="6">
    <location>
        <begin position="98"/>
        <end position="118"/>
    </location>
</feature>
<evidence type="ECO:0000256" key="6">
    <source>
        <dbReference type="SAM" id="Phobius"/>
    </source>
</evidence>
<evidence type="ECO:0000256" key="4">
    <source>
        <dbReference type="ARBA" id="ARBA00022989"/>
    </source>
</evidence>
<dbReference type="AlphaFoldDB" id="A0AAX3G338"/>
<dbReference type="EMBL" id="LR134334">
    <property type="protein sequence ID" value="VEF76866.1"/>
    <property type="molecule type" value="Genomic_DNA"/>
</dbReference>
<dbReference type="PANTHER" id="PTHR42920:SF11">
    <property type="entry name" value="INNER MEMBRANE PROTEIN YTFF"/>
    <property type="match status" value="1"/>
</dbReference>
<organism evidence="8 9">
    <name type="scientific">Pseudomonas chlororaphis</name>
    <dbReference type="NCBI Taxonomy" id="587753"/>
    <lineage>
        <taxon>Bacteria</taxon>
        <taxon>Pseudomonadati</taxon>
        <taxon>Pseudomonadota</taxon>
        <taxon>Gammaproteobacteria</taxon>
        <taxon>Pseudomonadales</taxon>
        <taxon>Pseudomonadaceae</taxon>
        <taxon>Pseudomonas</taxon>
    </lineage>
</organism>
<dbReference type="InterPro" id="IPR051258">
    <property type="entry name" value="Diverse_Substrate_Transporter"/>
</dbReference>
<feature type="transmembrane region" description="Helical" evidence="6">
    <location>
        <begin position="189"/>
        <end position="209"/>
    </location>
</feature>
<feature type="transmembrane region" description="Helical" evidence="6">
    <location>
        <begin position="250"/>
        <end position="268"/>
    </location>
</feature>
<feature type="transmembrane region" description="Helical" evidence="6">
    <location>
        <begin position="150"/>
        <end position="168"/>
    </location>
</feature>
<evidence type="ECO:0000259" key="7">
    <source>
        <dbReference type="Pfam" id="PF00892"/>
    </source>
</evidence>
<dbReference type="GO" id="GO:0005886">
    <property type="term" value="C:plasma membrane"/>
    <property type="evidence" value="ECO:0007669"/>
    <property type="project" value="UniProtKB-SubCell"/>
</dbReference>
<feature type="transmembrane region" description="Helical" evidence="6">
    <location>
        <begin position="221"/>
        <end position="238"/>
    </location>
</feature>
<evidence type="ECO:0000313" key="9">
    <source>
        <dbReference type="Proteomes" id="UP000277437"/>
    </source>
</evidence>